<dbReference type="InterPro" id="IPR024535">
    <property type="entry name" value="RHGA/B-epi-like_pectate_lyase"/>
</dbReference>
<feature type="region of interest" description="Disordered" evidence="1">
    <location>
        <begin position="649"/>
        <end position="669"/>
    </location>
</feature>
<evidence type="ECO:0000256" key="1">
    <source>
        <dbReference type="SAM" id="MobiDB-lite"/>
    </source>
</evidence>
<dbReference type="EMBL" id="BMOL01000012">
    <property type="protein sequence ID" value="GGL86479.1"/>
    <property type="molecule type" value="Genomic_DNA"/>
</dbReference>
<evidence type="ECO:0000313" key="3">
    <source>
        <dbReference type="EMBL" id="GGL86479.1"/>
    </source>
</evidence>
<dbReference type="InterPro" id="IPR011050">
    <property type="entry name" value="Pectin_lyase_fold/virulence"/>
</dbReference>
<accession>A0ABQ2GDD3</accession>
<feature type="domain" description="Rhamnogalacturonase A/B/Epimerase-like pectate lyase" evidence="2">
    <location>
        <begin position="98"/>
        <end position="279"/>
    </location>
</feature>
<dbReference type="Pfam" id="PF12708">
    <property type="entry name" value="Pect-lyase_RHGA_epim"/>
    <property type="match status" value="1"/>
</dbReference>
<keyword evidence="4" id="KW-1185">Reference proteome</keyword>
<dbReference type="CDD" id="cd23669">
    <property type="entry name" value="GH55_SacteLam55A-like"/>
    <property type="match status" value="1"/>
</dbReference>
<comment type="caution">
    <text evidence="3">The sequence shown here is derived from an EMBL/GenBank/DDBJ whole genome shotgun (WGS) entry which is preliminary data.</text>
</comment>
<proteinExistence type="predicted"/>
<gene>
    <name evidence="3" type="ORF">GCM10010840_25560</name>
</gene>
<protein>
    <submittedName>
        <fullName evidence="3">Coagulation factor 5/8 type</fullName>
    </submittedName>
</protein>
<organism evidence="3 4">
    <name type="scientific">Deinococcus aerolatus</name>
    <dbReference type="NCBI Taxonomy" id="522487"/>
    <lineage>
        <taxon>Bacteria</taxon>
        <taxon>Thermotogati</taxon>
        <taxon>Deinococcota</taxon>
        <taxon>Deinococci</taxon>
        <taxon>Deinococcales</taxon>
        <taxon>Deinococcaceae</taxon>
        <taxon>Deinococcus</taxon>
    </lineage>
</organism>
<dbReference type="InterPro" id="IPR059186">
    <property type="entry name" value="SACTE_4363"/>
</dbReference>
<dbReference type="SUPFAM" id="SSF51126">
    <property type="entry name" value="Pectin lyase-like"/>
    <property type="match status" value="1"/>
</dbReference>
<reference evidence="4" key="1">
    <citation type="journal article" date="2019" name="Int. J. Syst. Evol. Microbiol.">
        <title>The Global Catalogue of Microorganisms (GCM) 10K type strain sequencing project: providing services to taxonomists for standard genome sequencing and annotation.</title>
        <authorList>
            <consortium name="The Broad Institute Genomics Platform"/>
            <consortium name="The Broad Institute Genome Sequencing Center for Infectious Disease"/>
            <person name="Wu L."/>
            <person name="Ma J."/>
        </authorList>
    </citation>
    <scope>NUCLEOTIDE SEQUENCE [LARGE SCALE GENOMIC DNA]</scope>
    <source>
        <strain evidence="4">JCM 15442</strain>
    </source>
</reference>
<dbReference type="Gene3D" id="2.160.20.10">
    <property type="entry name" value="Single-stranded right-handed beta-helix, Pectin lyase-like"/>
    <property type="match status" value="2"/>
</dbReference>
<dbReference type="Proteomes" id="UP000639973">
    <property type="component" value="Unassembled WGS sequence"/>
</dbReference>
<evidence type="ECO:0000313" key="4">
    <source>
        <dbReference type="Proteomes" id="UP000639973"/>
    </source>
</evidence>
<evidence type="ECO:0000259" key="2">
    <source>
        <dbReference type="Pfam" id="PF12708"/>
    </source>
</evidence>
<name>A0ABQ2GDD3_9DEIO</name>
<dbReference type="InterPro" id="IPR012334">
    <property type="entry name" value="Pectin_lyas_fold"/>
</dbReference>
<sequence length="669" mass="70577">MKGAQFLDPACAADREVLDTCPSPVTEFEEVKDMQRNLHTDSFLEPAARSAGQRWSLAAGVGLGLLLGACAPAPTPKPEPENRALGDNVKVFDPSMTTAEIQAAVKAIYEQQVNAEFGKGRYALFFKPGTYGTPEKPLLIDVGYYTEVVGLGRSPGDVVINGHVNVYNRCLGTDDKGNPSNCIALNNFWRSASNLTIKVAGGKDCQAVTNFWAASQAAPMRRVDVNGKFSLMDYCSAGPQFASGGYIADSRVTGTDVVVSGSQQQYMIRNSEIPGWSNGVWNQVFSGVKGAPATSFATTGPDGKPANPYTTLPTTPVSREKPYLYLDAAGEYQVFVPGVKTNSSGVSWANGPESGGKTLPLSGFFIARPSDKVATINSALSAGRGILFTPGMYDIDQTLLVNKPGTVLLGLGLATLTAQGGAVPVKVGDVSGVSLAGLTIDAGPVNSPVLLQIGNNGGAGGNASDPVALHDVFFRIGGPGVGKATTSLIVNSNNTLLDHIWAWRADHGDGVGWSINTADHGVIVNGDDVTATGLFVEHYQKEQLIWNGERGQVVLYQNEMPYDPPTQTAWMNGALLGYPAYKVNNSVNAHQAWGLGSYIFIESGADIHATHGFEVPKKPGVKLTSLLTVQLNVGHGTIDHVVNQTGPATIPPADQKEGSTVVSLKQYPE</sequence>